<evidence type="ECO:0000256" key="5">
    <source>
        <dbReference type="RuleBase" id="RU363051"/>
    </source>
</evidence>
<dbReference type="InterPro" id="IPR002016">
    <property type="entry name" value="Haem_peroxidase"/>
</dbReference>
<keyword evidence="3 5" id="KW-0560">Oxidoreductase</keyword>
<dbReference type="EC" id="1.11.1.-" evidence="5"/>
<comment type="similarity">
    <text evidence="4">Belongs to the peroxidase family.</text>
</comment>
<evidence type="ECO:0000256" key="4">
    <source>
        <dbReference type="RuleBase" id="RU004241"/>
    </source>
</evidence>
<dbReference type="GO" id="GO:0046872">
    <property type="term" value="F:metal ion binding"/>
    <property type="evidence" value="ECO:0007669"/>
    <property type="project" value="UniProtKB-UniRule"/>
</dbReference>
<dbReference type="GO" id="GO:0042744">
    <property type="term" value="P:hydrogen peroxide catabolic process"/>
    <property type="evidence" value="ECO:0007669"/>
    <property type="project" value="TreeGrafter"/>
</dbReference>
<feature type="signal peptide" evidence="5">
    <location>
        <begin position="1"/>
        <end position="18"/>
    </location>
</feature>
<dbReference type="GO" id="GO:0020037">
    <property type="term" value="F:heme binding"/>
    <property type="evidence" value="ECO:0007669"/>
    <property type="project" value="UniProtKB-UniRule"/>
</dbReference>
<dbReference type="InterPro" id="IPR044831">
    <property type="entry name" value="Ccp1-like"/>
</dbReference>
<dbReference type="InterPro" id="IPR010255">
    <property type="entry name" value="Haem_peroxidase_sf"/>
</dbReference>
<gene>
    <name evidence="7" type="ORF">LSUE1_G008366</name>
</gene>
<name>A0A8T9BTG5_9HELO</name>
<keyword evidence="2" id="KW-0349">Heme</keyword>
<evidence type="ECO:0000256" key="2">
    <source>
        <dbReference type="ARBA" id="ARBA00022617"/>
    </source>
</evidence>
<keyword evidence="8" id="KW-1185">Reference proteome</keyword>
<protein>
    <recommendedName>
        <fullName evidence="5">Peroxidase</fullName>
        <ecNumber evidence="5">1.11.1.-</ecNumber>
    </recommendedName>
</protein>
<organism evidence="7 8">
    <name type="scientific">Lachnellula suecica</name>
    <dbReference type="NCBI Taxonomy" id="602035"/>
    <lineage>
        <taxon>Eukaryota</taxon>
        <taxon>Fungi</taxon>
        <taxon>Dikarya</taxon>
        <taxon>Ascomycota</taxon>
        <taxon>Pezizomycotina</taxon>
        <taxon>Leotiomycetes</taxon>
        <taxon>Helotiales</taxon>
        <taxon>Lachnaceae</taxon>
        <taxon>Lachnellula</taxon>
    </lineage>
</organism>
<dbReference type="PANTHER" id="PTHR31356">
    <property type="entry name" value="THYLAKOID LUMENAL 29 KDA PROTEIN, CHLOROPLASTIC-RELATED"/>
    <property type="match status" value="1"/>
</dbReference>
<keyword evidence="5" id="KW-0732">Signal</keyword>
<keyword evidence="2" id="KW-0479">Metal-binding</keyword>
<evidence type="ECO:0000313" key="7">
    <source>
        <dbReference type="EMBL" id="TVY56995.1"/>
    </source>
</evidence>
<dbReference type="OrthoDB" id="5985073at2759"/>
<reference evidence="7 8" key="1">
    <citation type="submission" date="2018-05" db="EMBL/GenBank/DDBJ databases">
        <title>Genome sequencing and assembly of the regulated plant pathogen Lachnellula willkommii and related sister species for the development of diagnostic species identification markers.</title>
        <authorList>
            <person name="Giroux E."/>
            <person name="Bilodeau G."/>
        </authorList>
    </citation>
    <scope>NUCLEOTIDE SEQUENCE [LARGE SCALE GENOMIC DNA]</scope>
    <source>
        <strain evidence="7 8">CBS 268.59</strain>
    </source>
</reference>
<evidence type="ECO:0000256" key="3">
    <source>
        <dbReference type="ARBA" id="ARBA00023002"/>
    </source>
</evidence>
<dbReference type="SUPFAM" id="SSF48113">
    <property type="entry name" value="Heme-dependent peroxidases"/>
    <property type="match status" value="1"/>
</dbReference>
<feature type="domain" description="Plant heme peroxidase family profile" evidence="6">
    <location>
        <begin position="76"/>
        <end position="265"/>
    </location>
</feature>
<feature type="chain" id="PRO_5035960988" description="Peroxidase" evidence="5">
    <location>
        <begin position="19"/>
        <end position="551"/>
    </location>
</feature>
<accession>A0A8T9BTG5</accession>
<dbReference type="Gene3D" id="1.10.420.10">
    <property type="entry name" value="Peroxidase, domain 2"/>
    <property type="match status" value="1"/>
</dbReference>
<dbReference type="PANTHER" id="PTHR31356:SF53">
    <property type="entry name" value="HEME PEROXIDASE"/>
    <property type="match status" value="1"/>
</dbReference>
<evidence type="ECO:0000259" key="6">
    <source>
        <dbReference type="PROSITE" id="PS50873"/>
    </source>
</evidence>
<dbReference type="EMBL" id="QGMK01002643">
    <property type="protein sequence ID" value="TVY56995.1"/>
    <property type="molecule type" value="Genomic_DNA"/>
</dbReference>
<proteinExistence type="inferred from homology"/>
<dbReference type="PROSITE" id="PS50873">
    <property type="entry name" value="PEROXIDASE_4"/>
    <property type="match status" value="1"/>
</dbReference>
<comment type="caution">
    <text evidence="7">The sequence shown here is derived from an EMBL/GenBank/DDBJ whole genome shotgun (WGS) entry which is preliminary data.</text>
</comment>
<dbReference type="Proteomes" id="UP000469558">
    <property type="component" value="Unassembled WGS sequence"/>
</dbReference>
<evidence type="ECO:0000256" key="1">
    <source>
        <dbReference type="ARBA" id="ARBA00022559"/>
    </source>
</evidence>
<dbReference type="GO" id="GO:0000302">
    <property type="term" value="P:response to reactive oxygen species"/>
    <property type="evidence" value="ECO:0007669"/>
    <property type="project" value="TreeGrafter"/>
</dbReference>
<dbReference type="PRINTS" id="PR00458">
    <property type="entry name" value="PEROXIDASE"/>
</dbReference>
<keyword evidence="1 5" id="KW-0575">Peroxidase</keyword>
<dbReference type="AlphaFoldDB" id="A0A8T9BTG5"/>
<dbReference type="Pfam" id="PF00141">
    <property type="entry name" value="peroxidase"/>
    <property type="match status" value="1"/>
</dbReference>
<keyword evidence="2" id="KW-0408">Iron</keyword>
<evidence type="ECO:0000313" key="8">
    <source>
        <dbReference type="Proteomes" id="UP000469558"/>
    </source>
</evidence>
<dbReference type="GO" id="GO:0004601">
    <property type="term" value="F:peroxidase activity"/>
    <property type="evidence" value="ECO:0007669"/>
    <property type="project" value="UniProtKB-KW"/>
</dbReference>
<sequence>MFLLTLACFLLQVRGLNGQALDANGLDTNDISLDDKVLAIERLLLSPGTIIFPVTPCDFVLNAPLINNPDYTGDQTAAQWVRTVFHDFITANISAGTGGLDASISFEADRPENLGLVFNAATPNTTSFINATIVGFNLFSTVFVSTADFIALGLAASLLTCDPDARMIQLKAGRIDATKAGPIGVPKPQDGLSVAKAAFANAGFSQTDMIQAVACGHSLGGVHKLNFPEIVGNGVTVGGFGADHFDSTPFQFDNQNVKEYLDGSGQGGGPLVTTTNVTMQSDLRIFNNTDGNATIKAMSSATAFENTCFTIFERMLNTVPNGTHLSNVVGPRPWILMESHLDLTSAGVVVHSGNITNYIGSSTSIPATATYNYTLATGGTSATVKSQAGVLKDDHVNGVVSLPFGNITWYPFSDTITTNITAINLPFFSQAINLNLFVVPSQSCMSTSSPPSYTVRAALLTKLVASKTTTLLGTLYYPAVQPLSVAPKYTQVNTTLTSLTTLGAYTIFSGVVAQPNNGGGLSHIDVRLGTSQRSAKILASTFGGSFFKSGC</sequence>
<dbReference type="Gene3D" id="1.10.520.10">
    <property type="match status" value="1"/>
</dbReference>
<dbReference type="GO" id="GO:0034599">
    <property type="term" value="P:cellular response to oxidative stress"/>
    <property type="evidence" value="ECO:0007669"/>
    <property type="project" value="InterPro"/>
</dbReference>